<dbReference type="Pfam" id="PF13343">
    <property type="entry name" value="SBP_bac_6"/>
    <property type="match status" value="1"/>
</dbReference>
<keyword evidence="4" id="KW-1185">Reference proteome</keyword>
<dbReference type="RefSeq" id="WP_252914629.1">
    <property type="nucleotide sequence ID" value="NZ_JAAAML010000001.1"/>
</dbReference>
<accession>A0ABT1CLY1</accession>
<dbReference type="InterPro" id="IPR026045">
    <property type="entry name" value="Ferric-bd"/>
</dbReference>
<dbReference type="CDD" id="cd13547">
    <property type="entry name" value="PBP2_Fbp_like_2"/>
    <property type="match status" value="1"/>
</dbReference>
<dbReference type="EMBL" id="JAAAML010000001">
    <property type="protein sequence ID" value="MCO6407216.1"/>
    <property type="molecule type" value="Genomic_DNA"/>
</dbReference>
<evidence type="ECO:0000256" key="2">
    <source>
        <dbReference type="SAM" id="SignalP"/>
    </source>
</evidence>
<sequence>MNRIIPLSLGLVASLALLASPAVAVDGTLTLYTSQPNTDAQQSVDAFMAAYPDVKVTFVRDGTTKIMAKLEAELAAGSTPADVLLIADSVTMEGLKSRNLLMAYPDADVSAYAEGVHDADKTWFGTKLITTGIMYNTAATMIPSSWSDLLKEEAKGQLAMPSPLTSGAALIHTATLVGNLQAGWGYYEGLAANGAQASGGNGGVLKQVAGGEKLYGMVVDFLPIREKAKGAPVEFVFPAEGVSAISEPVAILASTQNADAAKAFVDFLISKQGQELALSQGYLPAHPDVAVPAGFPDRSTIKVMPFDAAKALAEAEANTARFANIFGQ</sequence>
<comment type="caution">
    <text evidence="3">The sequence shown here is derived from an EMBL/GenBank/DDBJ whole genome shotgun (WGS) entry which is preliminary data.</text>
</comment>
<reference evidence="3 4" key="1">
    <citation type="submission" date="2020-01" db="EMBL/GenBank/DDBJ databases">
        <title>Genomes of bacteria type strains.</title>
        <authorList>
            <person name="Chen J."/>
            <person name="Zhu S."/>
            <person name="Yang J."/>
        </authorList>
    </citation>
    <scope>NUCLEOTIDE SEQUENCE [LARGE SCALE GENOMIC DNA]</scope>
    <source>
        <strain evidence="3 4">DSM 16655</strain>
    </source>
</reference>
<dbReference type="PIRSF" id="PIRSF002825">
    <property type="entry name" value="CfbpA"/>
    <property type="match status" value="1"/>
</dbReference>
<evidence type="ECO:0000313" key="4">
    <source>
        <dbReference type="Proteomes" id="UP001320715"/>
    </source>
</evidence>
<proteinExistence type="predicted"/>
<feature type="signal peptide" evidence="2">
    <location>
        <begin position="1"/>
        <end position="24"/>
    </location>
</feature>
<keyword evidence="1 2" id="KW-0732">Signal</keyword>
<feature type="chain" id="PRO_5045526871" evidence="2">
    <location>
        <begin position="25"/>
        <end position="328"/>
    </location>
</feature>
<dbReference type="PANTHER" id="PTHR30006">
    <property type="entry name" value="THIAMINE-BINDING PERIPLASMIC PROTEIN-RELATED"/>
    <property type="match status" value="1"/>
</dbReference>
<name>A0ABT1CLY1_9HYPH</name>
<dbReference type="Gene3D" id="3.40.190.10">
    <property type="entry name" value="Periplasmic binding protein-like II"/>
    <property type="match status" value="2"/>
</dbReference>
<dbReference type="SUPFAM" id="SSF53850">
    <property type="entry name" value="Periplasmic binding protein-like II"/>
    <property type="match status" value="1"/>
</dbReference>
<protein>
    <submittedName>
        <fullName evidence="3">Extracellular solute-binding protein</fullName>
    </submittedName>
</protein>
<dbReference type="Proteomes" id="UP001320715">
    <property type="component" value="Unassembled WGS sequence"/>
</dbReference>
<gene>
    <name evidence="3" type="ORF">GTW23_03430</name>
</gene>
<evidence type="ECO:0000313" key="3">
    <source>
        <dbReference type="EMBL" id="MCO6407216.1"/>
    </source>
</evidence>
<evidence type="ECO:0000256" key="1">
    <source>
        <dbReference type="ARBA" id="ARBA00022729"/>
    </source>
</evidence>
<organism evidence="3 4">
    <name type="scientific">Hoeflea alexandrii</name>
    <dbReference type="NCBI Taxonomy" id="288436"/>
    <lineage>
        <taxon>Bacteria</taxon>
        <taxon>Pseudomonadati</taxon>
        <taxon>Pseudomonadota</taxon>
        <taxon>Alphaproteobacteria</taxon>
        <taxon>Hyphomicrobiales</taxon>
        <taxon>Rhizobiaceae</taxon>
        <taxon>Hoeflea</taxon>
    </lineage>
</organism>